<name>A0A4S2MHH9_9PEZI</name>
<dbReference type="AlphaFoldDB" id="A0A4S2MHH9"/>
<dbReference type="Proteomes" id="UP000298138">
    <property type="component" value="Unassembled WGS sequence"/>
</dbReference>
<evidence type="ECO:0000256" key="1">
    <source>
        <dbReference type="SAM" id="MobiDB-lite"/>
    </source>
</evidence>
<dbReference type="InterPro" id="IPR053354">
    <property type="entry name" value="MGDG_epimerase"/>
</dbReference>
<reference evidence="2 3" key="1">
    <citation type="submission" date="2019-04" db="EMBL/GenBank/DDBJ databases">
        <title>Comparative genomics and transcriptomics to analyze fruiting body development in filamentous ascomycetes.</title>
        <authorList>
            <consortium name="DOE Joint Genome Institute"/>
            <person name="Lutkenhaus R."/>
            <person name="Traeger S."/>
            <person name="Breuer J."/>
            <person name="Kuo A."/>
            <person name="Lipzen A."/>
            <person name="Pangilinan J."/>
            <person name="Dilworth D."/>
            <person name="Sandor L."/>
            <person name="Poggeler S."/>
            <person name="Barry K."/>
            <person name="Grigoriev I.V."/>
            <person name="Nowrousian M."/>
        </authorList>
    </citation>
    <scope>NUCLEOTIDE SEQUENCE [LARGE SCALE GENOMIC DNA]</scope>
    <source>
        <strain evidence="2 3">CBS 389.68</strain>
    </source>
</reference>
<protein>
    <submittedName>
        <fullName evidence="2">Uncharacterized protein</fullName>
    </submittedName>
</protein>
<sequence>MASTNPPSPPALQHLYLTSHPLTVSTALINHIEAHLTYHASETTRTLLHHNPGPSSLLDLAVIKLLTALRNDPTHDSIDTVLRSTPPNLLPKVLNHPSIHYSVFRRWGPHYRELRGGAGEVDIDHWVLLNERATRMRPEAEWREWVVSLDDAECVWPESALEETEEGKVRVLKRKMPPREHYAVLDARREKEVRVHASTAGFEARFNNMTGGVLKGLDWRNVLVAGGLPLACLTCVQDSEMRRFVKSDIDVYIYGLTPEEGMKKAQEIWDVWSRNVGEEKEKMVVRNAKTFTFISEYPIRRVQIILKLTPSPAGVLLNFDLDQCAVGWNGSEVLMLPRCARALETGYTMFTSDLIYGHYLGDRRSTHEARIFKYADRGYGILFPAALLATTKVDFNHRWTYSSPSEPHEVLWWRRYNQRDTIAPDVMTGKKAIKRIAYYAEDAFRRYFIGPTEATVLTIYDAENRVDEILAWKPPAVPPTVNFPLLDGRLQNRGGAVGARNGLKMFETFMRMVTAWTLNAEGSIQLIEDSLFEANCYMQGSYEDLPKYYWNSHFDLAEYKRCLDAFNTQVLTTVQRTVHEATGFNSWIANPAENWAGYFNHHLRRITTAPTFSEAISKQLTLPLWAPPELVSFISTTMTQVRLDHNLPDTDEFRLLLPAHNSTTHLPRDIPALPQGYNLYIWLIGPTTSWARFDRRVDEIFEALWVLYHAEFSFNDLMDRIVPPQDSDDELGALVARMLQRRPIPAVVVARKEEEGEGWPDQREKALWRDWCAMVPFRAYRYEDGAPSGYLYGRTTEFVPMEEWFWDEERDGADDTGRWREWEERVDCEGWRSRERRRWRRLKRVLKKSVPGEWDWDLMHESEDEGDEEEEEGQEEVMRNDDTEDTPIEEKCGEKRDDDTEDTAIEEKRGEKRKR</sequence>
<accession>A0A4S2MHH9</accession>
<dbReference type="PANTHER" id="PTHR43558:SF6">
    <property type="entry name" value="REDUCTASE, PUTATIVE (AFU_ORTHOLOGUE AFUA_3G10540)-RELATED"/>
    <property type="match status" value="1"/>
</dbReference>
<dbReference type="InParanoid" id="A0A4S2MHH9"/>
<dbReference type="STRING" id="341454.A0A4S2MHH9"/>
<dbReference type="EMBL" id="ML220185">
    <property type="protein sequence ID" value="TGZ76316.1"/>
    <property type="molecule type" value="Genomic_DNA"/>
</dbReference>
<proteinExistence type="predicted"/>
<feature type="region of interest" description="Disordered" evidence="1">
    <location>
        <begin position="857"/>
        <end position="915"/>
    </location>
</feature>
<dbReference type="PANTHER" id="PTHR43558">
    <property type="entry name" value="REDUCTASE, PUTATIVE (AFU_ORTHOLOGUE AFUA_3G10540)-RELATED"/>
    <property type="match status" value="1"/>
</dbReference>
<dbReference type="OrthoDB" id="539213at2759"/>
<evidence type="ECO:0000313" key="3">
    <source>
        <dbReference type="Proteomes" id="UP000298138"/>
    </source>
</evidence>
<evidence type="ECO:0000313" key="2">
    <source>
        <dbReference type="EMBL" id="TGZ76316.1"/>
    </source>
</evidence>
<feature type="compositionally biased region" description="Basic and acidic residues" evidence="1">
    <location>
        <begin position="888"/>
        <end position="898"/>
    </location>
</feature>
<feature type="compositionally biased region" description="Basic and acidic residues" evidence="1">
    <location>
        <begin position="905"/>
        <end position="915"/>
    </location>
</feature>
<gene>
    <name evidence="2" type="ORF">EX30DRAFT_375585</name>
</gene>
<organism evidence="2 3">
    <name type="scientific">Ascodesmis nigricans</name>
    <dbReference type="NCBI Taxonomy" id="341454"/>
    <lineage>
        <taxon>Eukaryota</taxon>
        <taxon>Fungi</taxon>
        <taxon>Dikarya</taxon>
        <taxon>Ascomycota</taxon>
        <taxon>Pezizomycotina</taxon>
        <taxon>Pezizomycetes</taxon>
        <taxon>Pezizales</taxon>
        <taxon>Ascodesmidaceae</taxon>
        <taxon>Ascodesmis</taxon>
    </lineage>
</organism>
<keyword evidence="3" id="KW-1185">Reference proteome</keyword>
<feature type="compositionally biased region" description="Acidic residues" evidence="1">
    <location>
        <begin position="862"/>
        <end position="875"/>
    </location>
</feature>